<dbReference type="EMBL" id="JAIVGD010000026">
    <property type="protein sequence ID" value="KAH0741452.1"/>
    <property type="molecule type" value="Genomic_DNA"/>
</dbReference>
<evidence type="ECO:0000313" key="2">
    <source>
        <dbReference type="Proteomes" id="UP000826656"/>
    </source>
</evidence>
<reference evidence="1 2" key="1">
    <citation type="journal article" date="2021" name="bioRxiv">
        <title>Chromosome-scale and haplotype-resolved genome assembly of a tetraploid potato cultivar.</title>
        <authorList>
            <person name="Sun H."/>
            <person name="Jiao W.-B."/>
            <person name="Krause K."/>
            <person name="Campoy J.A."/>
            <person name="Goel M."/>
            <person name="Folz-Donahue K."/>
            <person name="Kukat C."/>
            <person name="Huettel B."/>
            <person name="Schneeberger K."/>
        </authorList>
    </citation>
    <scope>NUCLEOTIDE SEQUENCE [LARGE SCALE GENOMIC DNA]</scope>
    <source>
        <strain evidence="1">SolTubOtavaFocal</strain>
        <tissue evidence="1">Leaves</tissue>
    </source>
</reference>
<sequence length="123" mass="13864">MELDDAGGFRRLKINSSKFKRLNLKNHRLPHDISDRSLEIYAPYLEHLEISGDLGDLQCRLVDVSSLVNAKFNGLLVAEFKCKYLTLELCIENFDLNGVAGLLGALPHVETLNIYLTENLATF</sequence>
<comment type="caution">
    <text evidence="1">The sequence shown here is derived from an EMBL/GenBank/DDBJ whole genome shotgun (WGS) entry which is preliminary data.</text>
</comment>
<accession>A0ABQ7U5A2</accession>
<name>A0ABQ7U5A2_SOLTU</name>
<dbReference type="Proteomes" id="UP000826656">
    <property type="component" value="Unassembled WGS sequence"/>
</dbReference>
<protein>
    <submittedName>
        <fullName evidence="1">Uncharacterized protein</fullName>
    </submittedName>
</protein>
<evidence type="ECO:0000313" key="1">
    <source>
        <dbReference type="EMBL" id="KAH0741452.1"/>
    </source>
</evidence>
<gene>
    <name evidence="1" type="ORF">KY290_034495</name>
</gene>
<organism evidence="1 2">
    <name type="scientific">Solanum tuberosum</name>
    <name type="common">Potato</name>
    <dbReference type="NCBI Taxonomy" id="4113"/>
    <lineage>
        <taxon>Eukaryota</taxon>
        <taxon>Viridiplantae</taxon>
        <taxon>Streptophyta</taxon>
        <taxon>Embryophyta</taxon>
        <taxon>Tracheophyta</taxon>
        <taxon>Spermatophyta</taxon>
        <taxon>Magnoliopsida</taxon>
        <taxon>eudicotyledons</taxon>
        <taxon>Gunneridae</taxon>
        <taxon>Pentapetalae</taxon>
        <taxon>asterids</taxon>
        <taxon>lamiids</taxon>
        <taxon>Solanales</taxon>
        <taxon>Solanaceae</taxon>
        <taxon>Solanoideae</taxon>
        <taxon>Solaneae</taxon>
        <taxon>Solanum</taxon>
    </lineage>
</organism>
<keyword evidence="2" id="KW-1185">Reference proteome</keyword>
<proteinExistence type="predicted"/>